<proteinExistence type="predicted"/>
<keyword evidence="1" id="KW-0472">Membrane</keyword>
<name>A0A429XIC5_9RICK</name>
<reference evidence="3" key="1">
    <citation type="submission" date="2018-11" db="EMBL/GenBank/DDBJ databases">
        <title>Phylogenetic, genomic, and biogeographic characterization of a novel and ubiquitous marine invertebrate-associated Rickettsiales parasite, Candidatus Marinoinvertebrata rohwerii, gen. nov., sp. nov.</title>
        <authorList>
            <person name="Klinges J.G."/>
            <person name="Rosales S.M."/>
            <person name="Mcminds R."/>
            <person name="Shaver E.C."/>
            <person name="Shantz A."/>
            <person name="Peters E.C."/>
            <person name="Burkepile D.E."/>
            <person name="Silliman B.R."/>
            <person name="Vega Thurber R.L."/>
        </authorList>
    </citation>
    <scope>NUCLEOTIDE SEQUENCE [LARGE SCALE GENOMIC DNA]</scope>
    <source>
        <strain evidence="3">a_cerv_44</strain>
    </source>
</reference>
<accession>A0A429XIC5</accession>
<evidence type="ECO:0000313" key="2">
    <source>
        <dbReference type="EMBL" id="RST65600.1"/>
    </source>
</evidence>
<sequence length="104" mass="11432">MISFLFGFQIFITILISLIIVFQKSSSDGIVVSNNGGQIPSNAQHSFISKFTIFLIFIFMANSLILARNSISQNKESSAIIKSLESEDISKDAIISDANVPKME</sequence>
<dbReference type="AlphaFoldDB" id="A0A429XIC5"/>
<organism evidence="2 3">
    <name type="scientific">Candidatus Aquarickettsia rohweri</name>
    <dbReference type="NCBI Taxonomy" id="2602574"/>
    <lineage>
        <taxon>Bacteria</taxon>
        <taxon>Pseudomonadati</taxon>
        <taxon>Pseudomonadota</taxon>
        <taxon>Alphaproteobacteria</taxon>
        <taxon>Rickettsiales</taxon>
        <taxon>Candidatus Midichloriaceae</taxon>
        <taxon>Candidatus Aquarickettsia</taxon>
    </lineage>
</organism>
<comment type="caution">
    <text evidence="2">The sequence shown here is derived from an EMBL/GenBank/DDBJ whole genome shotgun (WGS) entry which is preliminary data.</text>
</comment>
<feature type="transmembrane region" description="Helical" evidence="1">
    <location>
        <begin position="51"/>
        <end position="67"/>
    </location>
</feature>
<gene>
    <name evidence="2" type="ORF">EIC27_04135</name>
</gene>
<keyword evidence="1" id="KW-0812">Transmembrane</keyword>
<dbReference type="RefSeq" id="WP_126044866.1">
    <property type="nucleotide sequence ID" value="NZ_RXFM01000051.1"/>
</dbReference>
<protein>
    <submittedName>
        <fullName evidence="2">Preprotein translocase subunit SecG</fullName>
    </submittedName>
</protein>
<keyword evidence="3" id="KW-1185">Reference proteome</keyword>
<keyword evidence="1" id="KW-1133">Transmembrane helix</keyword>
<dbReference type="EMBL" id="RXFM01000051">
    <property type="protein sequence ID" value="RST65600.1"/>
    <property type="molecule type" value="Genomic_DNA"/>
</dbReference>
<dbReference type="Proteomes" id="UP000279470">
    <property type="component" value="Unassembled WGS sequence"/>
</dbReference>
<evidence type="ECO:0000256" key="1">
    <source>
        <dbReference type="SAM" id="Phobius"/>
    </source>
</evidence>
<evidence type="ECO:0000313" key="3">
    <source>
        <dbReference type="Proteomes" id="UP000279470"/>
    </source>
</evidence>